<keyword evidence="7 11" id="KW-0862">Zinc</keyword>
<evidence type="ECO:0000256" key="11">
    <source>
        <dbReference type="HAMAP-Rule" id="MF_00188"/>
    </source>
</evidence>
<dbReference type="CDD" id="cd07327">
    <property type="entry name" value="M48B_HtpX_like"/>
    <property type="match status" value="1"/>
</dbReference>
<keyword evidence="14" id="KW-1185">Reference proteome</keyword>
<feature type="transmembrane region" description="Helical" evidence="11">
    <location>
        <begin position="170"/>
        <end position="191"/>
    </location>
</feature>
<reference evidence="13" key="2">
    <citation type="submission" date="2020-09" db="EMBL/GenBank/DDBJ databases">
        <authorList>
            <person name="Sun Q."/>
            <person name="Ohkuma M."/>
        </authorList>
    </citation>
    <scope>NUCLEOTIDE SEQUENCE</scope>
    <source>
        <strain evidence="13">JCM 4346</strain>
    </source>
</reference>
<evidence type="ECO:0000313" key="13">
    <source>
        <dbReference type="EMBL" id="GGR20262.1"/>
    </source>
</evidence>
<evidence type="ECO:0000256" key="9">
    <source>
        <dbReference type="ARBA" id="ARBA00023049"/>
    </source>
</evidence>
<proteinExistence type="inferred from homology"/>
<organism evidence="13 14">
    <name type="scientific">Streptomyces aurantiogriseus</name>
    <dbReference type="NCBI Taxonomy" id="66870"/>
    <lineage>
        <taxon>Bacteria</taxon>
        <taxon>Bacillati</taxon>
        <taxon>Actinomycetota</taxon>
        <taxon>Actinomycetes</taxon>
        <taxon>Kitasatosporales</taxon>
        <taxon>Streptomycetaceae</taxon>
        <taxon>Streptomyces</taxon>
    </lineage>
</organism>
<gene>
    <name evidence="13" type="primary">htpX1</name>
    <name evidence="11" type="synonym">htpX</name>
    <name evidence="13" type="ORF">GCM10010251_40050</name>
</gene>
<dbReference type="NCBIfam" id="NF002669">
    <property type="entry name" value="PRK02391.1"/>
    <property type="match status" value="1"/>
</dbReference>
<dbReference type="InterPro" id="IPR050083">
    <property type="entry name" value="HtpX_protease"/>
</dbReference>
<reference evidence="13" key="1">
    <citation type="journal article" date="2014" name="Int. J. Syst. Evol. Microbiol.">
        <title>Complete genome sequence of Corynebacterium casei LMG S-19264T (=DSM 44701T), isolated from a smear-ripened cheese.</title>
        <authorList>
            <consortium name="US DOE Joint Genome Institute (JGI-PGF)"/>
            <person name="Walter F."/>
            <person name="Albersmeier A."/>
            <person name="Kalinowski J."/>
            <person name="Ruckert C."/>
        </authorList>
    </citation>
    <scope>NUCLEOTIDE SEQUENCE</scope>
    <source>
        <strain evidence="13">JCM 4346</strain>
    </source>
</reference>
<dbReference type="InterPro" id="IPR022919">
    <property type="entry name" value="Pept_M48_protease_HtpX"/>
</dbReference>
<keyword evidence="2 11" id="KW-1003">Cell membrane</keyword>
<comment type="similarity">
    <text evidence="1 11">Belongs to the peptidase M48B family.</text>
</comment>
<evidence type="ECO:0000256" key="2">
    <source>
        <dbReference type="ARBA" id="ARBA00022475"/>
    </source>
</evidence>
<evidence type="ECO:0000256" key="3">
    <source>
        <dbReference type="ARBA" id="ARBA00022670"/>
    </source>
</evidence>
<evidence type="ECO:0000256" key="8">
    <source>
        <dbReference type="ARBA" id="ARBA00022989"/>
    </source>
</evidence>
<evidence type="ECO:0000256" key="7">
    <source>
        <dbReference type="ARBA" id="ARBA00022833"/>
    </source>
</evidence>
<comment type="cofactor">
    <cofactor evidence="11">
        <name>Zn(2+)</name>
        <dbReference type="ChEBI" id="CHEBI:29105"/>
    </cofactor>
    <text evidence="11">Binds 1 zinc ion per subunit.</text>
</comment>
<dbReference type="GO" id="GO:0005886">
    <property type="term" value="C:plasma membrane"/>
    <property type="evidence" value="ECO:0007669"/>
    <property type="project" value="UniProtKB-SubCell"/>
</dbReference>
<keyword evidence="5 11" id="KW-0479">Metal-binding</keyword>
<evidence type="ECO:0000313" key="14">
    <source>
        <dbReference type="Proteomes" id="UP000658320"/>
    </source>
</evidence>
<dbReference type="Pfam" id="PF01435">
    <property type="entry name" value="Peptidase_M48"/>
    <property type="match status" value="1"/>
</dbReference>
<keyword evidence="9 11" id="KW-0482">Metalloprotease</keyword>
<feature type="domain" description="Peptidase M48" evidence="12">
    <location>
        <begin position="97"/>
        <end position="310"/>
    </location>
</feature>
<evidence type="ECO:0000256" key="4">
    <source>
        <dbReference type="ARBA" id="ARBA00022692"/>
    </source>
</evidence>
<keyword evidence="6 11" id="KW-0378">Hydrolase</keyword>
<feature type="transmembrane region" description="Helical" evidence="11">
    <location>
        <begin position="60"/>
        <end position="77"/>
    </location>
</feature>
<dbReference type="Gene3D" id="3.30.2010.10">
    <property type="entry name" value="Metalloproteases ('zincins'), catalytic domain"/>
    <property type="match status" value="1"/>
</dbReference>
<evidence type="ECO:0000256" key="5">
    <source>
        <dbReference type="ARBA" id="ARBA00022723"/>
    </source>
</evidence>
<sequence>MGGPGAQWQWGECLNCGVMQMQSRFQSDRRLTVRMTVTMFLLGLLYVGFVAALVALLKSWVLVVVVAAGMLGAQYWFSDRVALFAMRGRVVEREAYPELHAVVDRLCAIADMPKPVVAVSEMGMPNAFATGRNADHAVVCVTTGLLRRLEPAELEGVLAHELSHVAHKDVAVITVASFLGVIAGLIVRFALYSQLFGGGRRDQNTAVVFAAVMGVSAAVYAISFLLIRALSRYRELAADRAAALLTGRPSALASALTKVTGDIARIPSKDLRTAQAFNAFYFTPALGSEPGIAGLFSSHPSLEQRLDQLGRISTELGEAATPGKAG</sequence>
<dbReference type="GO" id="GO:0008270">
    <property type="term" value="F:zinc ion binding"/>
    <property type="evidence" value="ECO:0007669"/>
    <property type="project" value="UniProtKB-UniRule"/>
</dbReference>
<dbReference type="Proteomes" id="UP000658320">
    <property type="component" value="Unassembled WGS sequence"/>
</dbReference>
<accession>A0A918CFD6</accession>
<keyword evidence="4 11" id="KW-0812">Transmembrane</keyword>
<feature type="binding site" evidence="11">
    <location>
        <position position="160"/>
    </location>
    <ligand>
        <name>Zn(2+)</name>
        <dbReference type="ChEBI" id="CHEBI:29105"/>
        <note>catalytic</note>
    </ligand>
</feature>
<evidence type="ECO:0000256" key="10">
    <source>
        <dbReference type="ARBA" id="ARBA00023136"/>
    </source>
</evidence>
<evidence type="ECO:0000259" key="12">
    <source>
        <dbReference type="Pfam" id="PF01435"/>
    </source>
</evidence>
<feature type="active site" evidence="11">
    <location>
        <position position="161"/>
    </location>
</feature>
<keyword evidence="10 11" id="KW-0472">Membrane</keyword>
<evidence type="ECO:0000256" key="6">
    <source>
        <dbReference type="ARBA" id="ARBA00022801"/>
    </source>
</evidence>
<dbReference type="HAMAP" id="MF_00188">
    <property type="entry name" value="Pept_M48_protease_HtpX"/>
    <property type="match status" value="1"/>
</dbReference>
<dbReference type="EC" id="3.4.24.-" evidence="11"/>
<protein>
    <recommendedName>
        <fullName evidence="11">Protease HtpX homolog</fullName>
        <ecNumber evidence="11">3.4.24.-</ecNumber>
    </recommendedName>
</protein>
<evidence type="ECO:0000256" key="1">
    <source>
        <dbReference type="ARBA" id="ARBA00009779"/>
    </source>
</evidence>
<comment type="caution">
    <text evidence="13">The sequence shown here is derived from an EMBL/GenBank/DDBJ whole genome shotgun (WGS) entry which is preliminary data.</text>
</comment>
<feature type="binding site" evidence="11">
    <location>
        <position position="164"/>
    </location>
    <ligand>
        <name>Zn(2+)</name>
        <dbReference type="ChEBI" id="CHEBI:29105"/>
        <note>catalytic</note>
    </ligand>
</feature>
<dbReference type="AlphaFoldDB" id="A0A918CFD6"/>
<name>A0A918CFD6_9ACTN</name>
<comment type="subcellular location">
    <subcellularLocation>
        <location evidence="11">Cell membrane</location>
        <topology evidence="11">Multi-pass membrane protein</topology>
    </subcellularLocation>
</comment>
<dbReference type="PANTHER" id="PTHR43221:SF2">
    <property type="entry name" value="PROTEASE HTPX HOMOLOG"/>
    <property type="match status" value="1"/>
</dbReference>
<dbReference type="GO" id="GO:0006508">
    <property type="term" value="P:proteolysis"/>
    <property type="evidence" value="ECO:0007669"/>
    <property type="project" value="UniProtKB-KW"/>
</dbReference>
<keyword evidence="8 11" id="KW-1133">Transmembrane helix</keyword>
<dbReference type="InterPro" id="IPR001915">
    <property type="entry name" value="Peptidase_M48"/>
</dbReference>
<keyword evidence="3 11" id="KW-0645">Protease</keyword>
<feature type="binding site" evidence="11">
    <location>
        <position position="235"/>
    </location>
    <ligand>
        <name>Zn(2+)</name>
        <dbReference type="ChEBI" id="CHEBI:29105"/>
        <note>catalytic</note>
    </ligand>
</feature>
<dbReference type="PANTHER" id="PTHR43221">
    <property type="entry name" value="PROTEASE HTPX"/>
    <property type="match status" value="1"/>
</dbReference>
<feature type="transmembrane region" description="Helical" evidence="11">
    <location>
        <begin position="31"/>
        <end position="54"/>
    </location>
</feature>
<dbReference type="EMBL" id="BMSX01000009">
    <property type="protein sequence ID" value="GGR20262.1"/>
    <property type="molecule type" value="Genomic_DNA"/>
</dbReference>
<dbReference type="GO" id="GO:0004222">
    <property type="term" value="F:metalloendopeptidase activity"/>
    <property type="evidence" value="ECO:0007669"/>
    <property type="project" value="UniProtKB-UniRule"/>
</dbReference>
<feature type="transmembrane region" description="Helical" evidence="11">
    <location>
        <begin position="206"/>
        <end position="227"/>
    </location>
</feature>